<sequence length="570" mass="64374">MAETASAESKPQVNLDGLGIFWIAFALSWTLIVAGGMMFLWHRRDMSILRIRGLPLSFLAITLLHLYWCTVQTGYVYLPLAIAEVEYWIMSIYLPCGIALFHASNTRFLLVAKAQKELFTSDAASIQSKRAKTNSLVCRFRSLDYSKKILILIGAGMGFQFLLTLFMYLISRKFHPSFGILGTEITGREDFRKSQMGRGWEWWPSVFWQLFWAWIVAPYILWHARRINDTQGWRTQTIACCLSSLHATPMWLIALYVPAMSAINNVWVPPQWIAISIMMLEIITIFLPCWEVIRHQALRQKVIDSIAQWQRNKKHIGMASKSIATSSTTVASSSRTRWSKDGSTKSDSDEIILTMEALECVLERNPGPLQQFSALRDFSGENIAFLGAVAYWKSSFPAAVRDPDMNKDNAVQELICCEQFNSALQIYTNFVSSRDAKFPINLSSQDLKRLELVFEPSARILCGEKRDVDPATPFESFAMATKVKSSSASSHGSEAGIMAGSINETDAMRDKVLHWGDIPDGFNATIFDDAEASIKYLVLTNTWPKFVKERRCSINSNDTIEAGNVIHATR</sequence>
<organism evidence="2 3">
    <name type="scientific">Fusarium falciforme</name>
    <dbReference type="NCBI Taxonomy" id="195108"/>
    <lineage>
        <taxon>Eukaryota</taxon>
        <taxon>Fungi</taxon>
        <taxon>Dikarya</taxon>
        <taxon>Ascomycota</taxon>
        <taxon>Pezizomycotina</taxon>
        <taxon>Sordariomycetes</taxon>
        <taxon>Hypocreomycetidae</taxon>
        <taxon>Hypocreales</taxon>
        <taxon>Nectriaceae</taxon>
        <taxon>Fusarium</taxon>
        <taxon>Fusarium solani species complex</taxon>
    </lineage>
</organism>
<name>A0A9W8QSZ4_9HYPO</name>
<feature type="transmembrane region" description="Helical" evidence="1">
    <location>
        <begin position="206"/>
        <end position="224"/>
    </location>
</feature>
<dbReference type="SUPFAM" id="SSF48097">
    <property type="entry name" value="Regulator of G-protein signaling, RGS"/>
    <property type="match status" value="1"/>
</dbReference>
<feature type="transmembrane region" description="Helical" evidence="1">
    <location>
        <begin position="271"/>
        <end position="293"/>
    </location>
</feature>
<keyword evidence="1" id="KW-0812">Transmembrane</keyword>
<evidence type="ECO:0000313" key="3">
    <source>
        <dbReference type="Proteomes" id="UP001152087"/>
    </source>
</evidence>
<dbReference type="AlphaFoldDB" id="A0A9W8QSZ4"/>
<feature type="transmembrane region" description="Helical" evidence="1">
    <location>
        <begin position="53"/>
        <end position="75"/>
    </location>
</feature>
<feature type="transmembrane region" description="Helical" evidence="1">
    <location>
        <begin position="236"/>
        <end position="259"/>
    </location>
</feature>
<keyword evidence="3" id="KW-1185">Reference proteome</keyword>
<protein>
    <recommendedName>
        <fullName evidence="4">RGS domain-containing protein</fullName>
    </recommendedName>
</protein>
<comment type="caution">
    <text evidence="2">The sequence shown here is derived from an EMBL/GenBank/DDBJ whole genome shotgun (WGS) entry which is preliminary data.</text>
</comment>
<evidence type="ECO:0000256" key="1">
    <source>
        <dbReference type="SAM" id="Phobius"/>
    </source>
</evidence>
<dbReference type="InterPro" id="IPR036305">
    <property type="entry name" value="RGS_sf"/>
</dbReference>
<feature type="transmembrane region" description="Helical" evidence="1">
    <location>
        <begin position="20"/>
        <end position="41"/>
    </location>
</feature>
<evidence type="ECO:0000313" key="2">
    <source>
        <dbReference type="EMBL" id="KAJ4177437.1"/>
    </source>
</evidence>
<gene>
    <name evidence="2" type="ORF">NW755_013861</name>
</gene>
<feature type="transmembrane region" description="Helical" evidence="1">
    <location>
        <begin position="87"/>
        <end position="110"/>
    </location>
</feature>
<evidence type="ECO:0008006" key="4">
    <source>
        <dbReference type="Google" id="ProtNLM"/>
    </source>
</evidence>
<dbReference type="Proteomes" id="UP001152087">
    <property type="component" value="Unassembled WGS sequence"/>
</dbReference>
<dbReference type="EMBL" id="JAOQAV010000106">
    <property type="protein sequence ID" value="KAJ4177437.1"/>
    <property type="molecule type" value="Genomic_DNA"/>
</dbReference>
<keyword evidence="1" id="KW-1133">Transmembrane helix</keyword>
<reference evidence="2" key="1">
    <citation type="submission" date="2022-09" db="EMBL/GenBank/DDBJ databases">
        <title>Fusarium specimens isolated from Avocado Roots.</title>
        <authorList>
            <person name="Stajich J."/>
            <person name="Roper C."/>
            <person name="Heimlech-Rivalta G."/>
        </authorList>
    </citation>
    <scope>NUCLEOTIDE SEQUENCE</scope>
    <source>
        <strain evidence="2">A02</strain>
    </source>
</reference>
<proteinExistence type="predicted"/>
<accession>A0A9W8QSZ4</accession>
<dbReference type="InterPro" id="IPR044926">
    <property type="entry name" value="RGS_subdomain_2"/>
</dbReference>
<keyword evidence="1" id="KW-0472">Membrane</keyword>
<feature type="transmembrane region" description="Helical" evidence="1">
    <location>
        <begin position="149"/>
        <end position="170"/>
    </location>
</feature>
<dbReference type="Gene3D" id="1.10.167.10">
    <property type="entry name" value="Regulator of G-protein Signalling 4, domain 2"/>
    <property type="match status" value="1"/>
</dbReference>